<feature type="compositionally biased region" description="Basic and acidic residues" evidence="1">
    <location>
        <begin position="441"/>
        <end position="450"/>
    </location>
</feature>
<dbReference type="GO" id="GO:0006520">
    <property type="term" value="P:amino acid metabolic process"/>
    <property type="evidence" value="ECO:0007669"/>
    <property type="project" value="UniProtKB-ARBA"/>
</dbReference>
<feature type="region of interest" description="Disordered" evidence="1">
    <location>
        <begin position="202"/>
        <end position="232"/>
    </location>
</feature>
<dbReference type="Pfam" id="PF13840">
    <property type="entry name" value="ACT_7"/>
    <property type="match status" value="1"/>
</dbReference>
<dbReference type="SUPFAM" id="SSF55021">
    <property type="entry name" value="ACT-like"/>
    <property type="match status" value="1"/>
</dbReference>
<dbReference type="InterPro" id="IPR051719">
    <property type="entry name" value="CASTOR_mTORC1"/>
</dbReference>
<feature type="compositionally biased region" description="Polar residues" evidence="1">
    <location>
        <begin position="407"/>
        <end position="417"/>
    </location>
</feature>
<accession>A0A0H1BAX9</accession>
<keyword evidence="4" id="KW-1185">Reference proteome</keyword>
<feature type="domain" description="CASTOR ACT" evidence="2">
    <location>
        <begin position="129"/>
        <end position="190"/>
    </location>
</feature>
<dbReference type="OrthoDB" id="58529at2759"/>
<proteinExistence type="predicted"/>
<reference evidence="4" key="1">
    <citation type="journal article" date="2015" name="PLoS Genet.">
        <title>The dynamic genome and transcriptome of the human fungal pathogen Blastomyces and close relative Emmonsia.</title>
        <authorList>
            <person name="Munoz J.F."/>
            <person name="Gauthier G.M."/>
            <person name="Desjardins C.A."/>
            <person name="Gallo J.E."/>
            <person name="Holder J."/>
            <person name="Sullivan T.D."/>
            <person name="Marty A.J."/>
            <person name="Carmen J.C."/>
            <person name="Chen Z."/>
            <person name="Ding L."/>
            <person name="Gujja S."/>
            <person name="Magrini V."/>
            <person name="Misas E."/>
            <person name="Mitreva M."/>
            <person name="Priest M."/>
            <person name="Saif S."/>
            <person name="Whiston E.A."/>
            <person name="Young S."/>
            <person name="Zeng Q."/>
            <person name="Goldman W.E."/>
            <person name="Mardis E.R."/>
            <person name="Taylor J.W."/>
            <person name="McEwen J.G."/>
            <person name="Clay O.K."/>
            <person name="Klein B.S."/>
            <person name="Cuomo C.A."/>
        </authorList>
    </citation>
    <scope>NUCLEOTIDE SEQUENCE [LARGE SCALE GENOMIC DNA]</scope>
    <source>
        <strain evidence="4">UAMH 139</strain>
    </source>
</reference>
<evidence type="ECO:0000313" key="4">
    <source>
        <dbReference type="Proteomes" id="UP000053573"/>
    </source>
</evidence>
<dbReference type="Gene3D" id="3.30.2130.10">
    <property type="entry name" value="VC0802-like"/>
    <property type="match status" value="1"/>
</dbReference>
<dbReference type="GO" id="GO:0046394">
    <property type="term" value="P:carboxylic acid biosynthetic process"/>
    <property type="evidence" value="ECO:0007669"/>
    <property type="project" value="UniProtKB-ARBA"/>
</dbReference>
<evidence type="ECO:0000313" key="3">
    <source>
        <dbReference type="EMBL" id="KLJ08609.1"/>
    </source>
</evidence>
<dbReference type="PANTHER" id="PTHR31131:SF6">
    <property type="entry name" value="CASTOR ACT DOMAIN-CONTAINING PROTEIN"/>
    <property type="match status" value="1"/>
</dbReference>
<sequence>MCFIFVELACAVFGIEYAGPALLTLEIGIQNDCLALIHIPLDLYPFFLHPILQLIFHDVPPIEDIHPDELELRDLNISEPTHPAFLNISITPVECSIVCSRELADLYFRQLAEKFNKNEPSKAHQVSISTEDFIAMQVDGQGLDAGQRVLELTSPLAMAGVSIFFISTYFSDYILVPRRSRGLVTQALENRGFNFEVSSDSFVNSSSNPQYRNSPPPLEAQRSPPLTPPPSTLSELQTRTFASLRKHNIHARVDKSLRIVQCAAQYSSSSRPCSPSILRPSLVTTLILDKPRFLSLTLTATDPAASILLEKRLLPRFSLDPISCASPNQHSGYSLGDSNNNLLLGSQDDVLIPIMLDLRELPLEATGIVCGVASRLAAATQSREPTHASGESDNDHDNNDDDELSSVKLSTNGSTITKFGHDKSSVSSRKRMQKSKQSQDAYEKLHRVPSDPDSLYPDAVDISFLSTVRAGTVIVGERELERAMAALDAESGSSSLL</sequence>
<protein>
    <recommendedName>
        <fullName evidence="2">CASTOR ACT domain-containing protein</fullName>
    </recommendedName>
</protein>
<organism evidence="3 4">
    <name type="scientific">Blastomyces silverae</name>
    <dbReference type="NCBI Taxonomy" id="2060906"/>
    <lineage>
        <taxon>Eukaryota</taxon>
        <taxon>Fungi</taxon>
        <taxon>Dikarya</taxon>
        <taxon>Ascomycota</taxon>
        <taxon>Pezizomycotina</taxon>
        <taxon>Eurotiomycetes</taxon>
        <taxon>Eurotiomycetidae</taxon>
        <taxon>Onygenales</taxon>
        <taxon>Ajellomycetaceae</taxon>
        <taxon>Blastomyces</taxon>
    </lineage>
</organism>
<dbReference type="EMBL" id="LDEV01002562">
    <property type="protein sequence ID" value="KLJ08609.1"/>
    <property type="molecule type" value="Genomic_DNA"/>
</dbReference>
<gene>
    <name evidence="3" type="ORF">EMPG_15960</name>
</gene>
<dbReference type="Proteomes" id="UP000053573">
    <property type="component" value="Unassembled WGS sequence"/>
</dbReference>
<dbReference type="InterPro" id="IPR045865">
    <property type="entry name" value="ACT-like_dom_sf"/>
</dbReference>
<comment type="caution">
    <text evidence="3">The sequence shown here is derived from an EMBL/GenBank/DDBJ whole genome shotgun (WGS) entry which is preliminary data.</text>
</comment>
<dbReference type="InterPro" id="IPR027795">
    <property type="entry name" value="CASTOR_ACT_dom"/>
</dbReference>
<evidence type="ECO:0000259" key="2">
    <source>
        <dbReference type="Pfam" id="PF13840"/>
    </source>
</evidence>
<dbReference type="AlphaFoldDB" id="A0A0H1BAX9"/>
<feature type="compositionally biased region" description="Acidic residues" evidence="1">
    <location>
        <begin position="392"/>
        <end position="404"/>
    </location>
</feature>
<name>A0A0H1BAX9_9EURO</name>
<dbReference type="PANTHER" id="PTHR31131">
    <property type="entry name" value="CHROMOSOME 1, WHOLE GENOME SHOTGUN SEQUENCE"/>
    <property type="match status" value="1"/>
</dbReference>
<feature type="region of interest" description="Disordered" evidence="1">
    <location>
        <begin position="380"/>
        <end position="453"/>
    </location>
</feature>
<evidence type="ECO:0000256" key="1">
    <source>
        <dbReference type="SAM" id="MobiDB-lite"/>
    </source>
</evidence>